<sequence>MLADKVNARTAASVDLFNEMIADEKPDHFVDDSSTVQGKLWCFDDRLVINEGGSANVNVRAMGSSDGDGLPVRPTSYEDMKWSPDSRAIALQ</sequence>
<dbReference type="Proteomes" id="UP001165083">
    <property type="component" value="Unassembled WGS sequence"/>
</dbReference>
<protein>
    <submittedName>
        <fullName evidence="2">Unnamed protein product</fullName>
    </submittedName>
</protein>
<feature type="region of interest" description="Disordered" evidence="1">
    <location>
        <begin position="59"/>
        <end position="92"/>
    </location>
</feature>
<comment type="caution">
    <text evidence="2">The sequence shown here is derived from an EMBL/GenBank/DDBJ whole genome shotgun (WGS) entry which is preliminary data.</text>
</comment>
<evidence type="ECO:0000256" key="1">
    <source>
        <dbReference type="SAM" id="MobiDB-lite"/>
    </source>
</evidence>
<accession>A0A9W6TGW8</accession>
<gene>
    <name evidence="2" type="ORF">Plil01_000351500</name>
</gene>
<evidence type="ECO:0000313" key="3">
    <source>
        <dbReference type="Proteomes" id="UP001165083"/>
    </source>
</evidence>
<organism evidence="2 3">
    <name type="scientific">Phytophthora lilii</name>
    <dbReference type="NCBI Taxonomy" id="2077276"/>
    <lineage>
        <taxon>Eukaryota</taxon>
        <taxon>Sar</taxon>
        <taxon>Stramenopiles</taxon>
        <taxon>Oomycota</taxon>
        <taxon>Peronosporomycetes</taxon>
        <taxon>Peronosporales</taxon>
        <taxon>Peronosporaceae</taxon>
        <taxon>Phytophthora</taxon>
    </lineage>
</organism>
<keyword evidence="3" id="KW-1185">Reference proteome</keyword>
<reference evidence="2" key="1">
    <citation type="submission" date="2023-04" db="EMBL/GenBank/DDBJ databases">
        <title>Phytophthora lilii NBRC 32176.</title>
        <authorList>
            <person name="Ichikawa N."/>
            <person name="Sato H."/>
            <person name="Tonouchi N."/>
        </authorList>
    </citation>
    <scope>NUCLEOTIDE SEQUENCE</scope>
    <source>
        <strain evidence="2">NBRC 32176</strain>
    </source>
</reference>
<name>A0A9W6TGW8_9STRA</name>
<proteinExistence type="predicted"/>
<evidence type="ECO:0000313" key="2">
    <source>
        <dbReference type="EMBL" id="GMF12982.1"/>
    </source>
</evidence>
<dbReference type="EMBL" id="BSXW01000137">
    <property type="protein sequence ID" value="GMF12982.1"/>
    <property type="molecule type" value="Genomic_DNA"/>
</dbReference>
<dbReference type="AlphaFoldDB" id="A0A9W6TGW8"/>